<reference evidence="2 3" key="1">
    <citation type="submission" date="2017-01" db="EMBL/GenBank/DDBJ databases">
        <authorList>
            <person name="Abreu V.A."/>
            <person name="Popin R.V."/>
            <person name="Rigonato J."/>
            <person name="Andreote A.P."/>
            <person name="Schaker P.C."/>
            <person name="Hoff-Risseti C."/>
            <person name="Alvarenga D.O."/>
            <person name="Varani A.M."/>
            <person name="Fiore M.F."/>
        </authorList>
    </citation>
    <scope>NUCLEOTIDE SEQUENCE [LARGE SCALE GENOMIC DNA]</scope>
    <source>
        <strain evidence="2 3">CENA302</strain>
    </source>
</reference>
<dbReference type="InterPro" id="IPR009327">
    <property type="entry name" value="Cupin_DUF985"/>
</dbReference>
<dbReference type="SUPFAM" id="SSF51182">
    <property type="entry name" value="RmlC-like cupins"/>
    <property type="match status" value="1"/>
</dbReference>
<dbReference type="PANTHER" id="PTHR33387">
    <property type="entry name" value="RMLC-LIKE JELLY ROLL FOLD PROTEIN"/>
    <property type="match status" value="1"/>
</dbReference>
<proteinExistence type="predicted"/>
<dbReference type="InterPro" id="IPR014710">
    <property type="entry name" value="RmlC-like_jellyroll"/>
</dbReference>
<dbReference type="RefSeq" id="WP_071247771.1">
    <property type="nucleotide sequence ID" value="NZ_MTPU01000026.1"/>
</dbReference>
<dbReference type="InterPro" id="IPR039935">
    <property type="entry name" value="YML079W-like"/>
</dbReference>
<accession>A0A9Q5QXR4</accession>
<dbReference type="EMBL" id="MTPU01000026">
    <property type="protein sequence ID" value="OPH10338.1"/>
    <property type="molecule type" value="Genomic_DNA"/>
</dbReference>
<dbReference type="PANTHER" id="PTHR33387:SF3">
    <property type="entry name" value="DUF985 DOMAIN-CONTAINING PROTEIN"/>
    <property type="match status" value="1"/>
</dbReference>
<organism evidence="2 3">
    <name type="scientific">Cylindrospermopsis raciborskii CENA302</name>
    <dbReference type="NCBI Taxonomy" id="1170768"/>
    <lineage>
        <taxon>Bacteria</taxon>
        <taxon>Bacillati</taxon>
        <taxon>Cyanobacteriota</taxon>
        <taxon>Cyanophyceae</taxon>
        <taxon>Nostocales</taxon>
        <taxon>Aphanizomenonaceae</taxon>
        <taxon>Cylindrospermopsis</taxon>
    </lineage>
</organism>
<dbReference type="Proteomes" id="UP000190056">
    <property type="component" value="Unassembled WGS sequence"/>
</dbReference>
<dbReference type="AlphaFoldDB" id="A0A9Q5QXR4"/>
<dbReference type="Pfam" id="PF06172">
    <property type="entry name" value="Cupin_5"/>
    <property type="match status" value="1"/>
</dbReference>
<comment type="caution">
    <text evidence="2">The sequence shown here is derived from an EMBL/GenBank/DDBJ whole genome shotgun (WGS) entry which is preliminary data.</text>
</comment>
<evidence type="ECO:0000313" key="3">
    <source>
        <dbReference type="Proteomes" id="UP000190056"/>
    </source>
</evidence>
<name>A0A9Q5QXR4_9CYAN</name>
<dbReference type="InterPro" id="IPR011051">
    <property type="entry name" value="RmlC_Cupin_sf"/>
</dbReference>
<evidence type="ECO:0000313" key="2">
    <source>
        <dbReference type="EMBL" id="OPH10338.1"/>
    </source>
</evidence>
<dbReference type="CDD" id="cd06121">
    <property type="entry name" value="cupin_YML079wp"/>
    <property type="match status" value="1"/>
</dbReference>
<sequence>MLIVQQLVQQFNMLPHPEGGYYKENYRSQEIISSNALPERFSGDRYFSTAIYFLLEQGNFSAFHKIKSDECWHFYTGQTLNIYVLQQDGKLDIIRLGNDLNNGETFQFVVPANCWFASEPATNSNFSFVGCTVAPGFDFDDFEMAKADELVALFPQHETPIRRLCRL</sequence>
<evidence type="ECO:0000259" key="1">
    <source>
        <dbReference type="Pfam" id="PF06172"/>
    </source>
</evidence>
<protein>
    <recommendedName>
        <fullName evidence="1">DUF985 domain-containing protein</fullName>
    </recommendedName>
</protein>
<feature type="domain" description="DUF985" evidence="1">
    <location>
        <begin position="5"/>
        <end position="145"/>
    </location>
</feature>
<gene>
    <name evidence="2" type="ORF">CENA302_05935</name>
</gene>
<dbReference type="Gene3D" id="2.60.120.10">
    <property type="entry name" value="Jelly Rolls"/>
    <property type="match status" value="1"/>
</dbReference>